<keyword evidence="2" id="KW-0378">Hydrolase</keyword>
<proteinExistence type="inferred from homology"/>
<evidence type="ECO:0000256" key="1">
    <source>
        <dbReference type="ARBA" id="ARBA00005947"/>
    </source>
</evidence>
<dbReference type="SUPFAM" id="SSF52768">
    <property type="entry name" value="Arginase/deacetylase"/>
    <property type="match status" value="1"/>
</dbReference>
<dbReference type="InterPro" id="IPR023801">
    <property type="entry name" value="His_deacetylse_dom"/>
</dbReference>
<dbReference type="Gene3D" id="3.40.800.20">
    <property type="entry name" value="Histone deacetylase domain"/>
    <property type="match status" value="1"/>
</dbReference>
<dbReference type="PANTHER" id="PTHR10625">
    <property type="entry name" value="HISTONE DEACETYLASE HDAC1-RELATED"/>
    <property type="match status" value="1"/>
</dbReference>
<name>A0A849SLK8_UNCEI</name>
<dbReference type="InterPro" id="IPR023696">
    <property type="entry name" value="Ureohydrolase_dom_sf"/>
</dbReference>
<comment type="similarity">
    <text evidence="1">Belongs to the histone deacetylase family.</text>
</comment>
<feature type="domain" description="Histone deacetylase" evidence="4">
    <location>
        <begin position="20"/>
        <end position="284"/>
    </location>
</feature>
<feature type="compositionally biased region" description="Basic and acidic residues" evidence="3">
    <location>
        <begin position="304"/>
        <end position="318"/>
    </location>
</feature>
<dbReference type="AlphaFoldDB" id="A0A849SLK8"/>
<dbReference type="PRINTS" id="PR01270">
    <property type="entry name" value="HDASUPER"/>
</dbReference>
<dbReference type="GO" id="GO:0016787">
    <property type="term" value="F:hydrolase activity"/>
    <property type="evidence" value="ECO:0007669"/>
    <property type="project" value="UniProtKB-KW"/>
</dbReference>
<gene>
    <name evidence="5" type="ORF">HOP12_15125</name>
</gene>
<evidence type="ECO:0000256" key="2">
    <source>
        <dbReference type="ARBA" id="ARBA00022801"/>
    </source>
</evidence>
<dbReference type="CDD" id="cd09993">
    <property type="entry name" value="HDAC_classIV"/>
    <property type="match status" value="1"/>
</dbReference>
<dbReference type="Proteomes" id="UP000580839">
    <property type="component" value="Unassembled WGS sequence"/>
</dbReference>
<protein>
    <submittedName>
        <fullName evidence="5">Histone deacetylase</fullName>
    </submittedName>
</protein>
<dbReference type="GO" id="GO:0040029">
    <property type="term" value="P:epigenetic regulation of gene expression"/>
    <property type="evidence" value="ECO:0007669"/>
    <property type="project" value="TreeGrafter"/>
</dbReference>
<dbReference type="InterPro" id="IPR037138">
    <property type="entry name" value="His_deacetylse_dom_sf"/>
</dbReference>
<evidence type="ECO:0000313" key="5">
    <source>
        <dbReference type="EMBL" id="NOT35476.1"/>
    </source>
</evidence>
<evidence type="ECO:0000256" key="3">
    <source>
        <dbReference type="SAM" id="MobiDB-lite"/>
    </source>
</evidence>
<dbReference type="Pfam" id="PF00850">
    <property type="entry name" value="Hist_deacetyl"/>
    <property type="match status" value="1"/>
</dbReference>
<sequence>MRPLHAWTNHEFQIPLPAGHRFPSAKYAPLVERVLSEGLVERDQLHPAREAPVAWLERTHAAEYVARAIGGTPTMDDARRLGLPWSRALVARARASVYGTVAASFAALTHGVSGNLAGGSHHAHRDRAGAYCLFNDIAVAIEVLRARGFARRPFVVDLDVHQGDGTATCFAGDPSVFTFSMHAGANYPARKAQSSLDVELDSGCDDSTYLAALETHLPAALEHHRPDLVWYQAGVDPLDEDRLGKLAITADGLARRDSHVFEWCERVGAPVVVTLGGGYSDPHDASVEAHLGVWRAARHARERRASVNDPRPFDHGVDEALAAD</sequence>
<dbReference type="InterPro" id="IPR000286">
    <property type="entry name" value="HDACs"/>
</dbReference>
<dbReference type="PANTHER" id="PTHR10625:SF19">
    <property type="entry name" value="HISTONE DEACETYLASE 12"/>
    <property type="match status" value="1"/>
</dbReference>
<reference evidence="5 6" key="1">
    <citation type="submission" date="2020-04" db="EMBL/GenBank/DDBJ databases">
        <title>Metagenomic profiling of ammonia- and methane-oxidizing microorganisms in a Dutch drinking water treatment plant.</title>
        <authorList>
            <person name="Poghosyan L."/>
            <person name="Leucker S."/>
        </authorList>
    </citation>
    <scope>NUCLEOTIDE SEQUENCE [LARGE SCALE GENOMIC DNA]</scope>
    <source>
        <strain evidence="5">S-RSF-IL-03</strain>
    </source>
</reference>
<comment type="caution">
    <text evidence="5">The sequence shown here is derived from an EMBL/GenBank/DDBJ whole genome shotgun (WGS) entry which is preliminary data.</text>
</comment>
<evidence type="ECO:0000313" key="6">
    <source>
        <dbReference type="Proteomes" id="UP000580839"/>
    </source>
</evidence>
<dbReference type="InterPro" id="IPR044150">
    <property type="entry name" value="HDAC_classIV"/>
</dbReference>
<feature type="region of interest" description="Disordered" evidence="3">
    <location>
        <begin position="304"/>
        <end position="324"/>
    </location>
</feature>
<evidence type="ECO:0000259" key="4">
    <source>
        <dbReference type="Pfam" id="PF00850"/>
    </source>
</evidence>
<dbReference type="EMBL" id="JABFRW010000197">
    <property type="protein sequence ID" value="NOT35476.1"/>
    <property type="molecule type" value="Genomic_DNA"/>
</dbReference>
<dbReference type="GO" id="GO:0004407">
    <property type="term" value="F:histone deacetylase activity"/>
    <property type="evidence" value="ECO:0007669"/>
    <property type="project" value="InterPro"/>
</dbReference>
<organism evidence="5 6">
    <name type="scientific">Eiseniibacteriota bacterium</name>
    <dbReference type="NCBI Taxonomy" id="2212470"/>
    <lineage>
        <taxon>Bacteria</taxon>
        <taxon>Candidatus Eiseniibacteriota</taxon>
    </lineage>
</organism>
<accession>A0A849SLK8</accession>